<dbReference type="RefSeq" id="XP_005095398.1">
    <property type="nucleotide sequence ID" value="XM_005095341.3"/>
</dbReference>
<feature type="compositionally biased region" description="Polar residues" evidence="2">
    <location>
        <begin position="147"/>
        <end position="172"/>
    </location>
</feature>
<feature type="region of interest" description="Disordered" evidence="2">
    <location>
        <begin position="49"/>
        <end position="172"/>
    </location>
</feature>
<reference evidence="4" key="1">
    <citation type="submission" date="2025-08" db="UniProtKB">
        <authorList>
            <consortium name="RefSeq"/>
        </authorList>
    </citation>
    <scope>IDENTIFICATION</scope>
</reference>
<proteinExistence type="predicted"/>
<feature type="compositionally biased region" description="Polar residues" evidence="2">
    <location>
        <begin position="422"/>
        <end position="431"/>
    </location>
</feature>
<feature type="compositionally biased region" description="Polar residues" evidence="2">
    <location>
        <begin position="184"/>
        <end position="205"/>
    </location>
</feature>
<dbReference type="Proteomes" id="UP000694888">
    <property type="component" value="Unplaced"/>
</dbReference>
<feature type="compositionally biased region" description="Basic and acidic residues" evidence="2">
    <location>
        <begin position="125"/>
        <end position="146"/>
    </location>
</feature>
<evidence type="ECO:0000313" key="4">
    <source>
        <dbReference type="RefSeq" id="XP_005095398.1"/>
    </source>
</evidence>
<feature type="region of interest" description="Disordered" evidence="2">
    <location>
        <begin position="535"/>
        <end position="593"/>
    </location>
</feature>
<feature type="region of interest" description="Disordered" evidence="2">
    <location>
        <begin position="992"/>
        <end position="1017"/>
    </location>
</feature>
<evidence type="ECO:0000256" key="1">
    <source>
        <dbReference type="SAM" id="Coils"/>
    </source>
</evidence>
<feature type="compositionally biased region" description="Basic and acidic residues" evidence="2">
    <location>
        <begin position="93"/>
        <end position="102"/>
    </location>
</feature>
<feature type="coiled-coil region" evidence="1">
    <location>
        <begin position="688"/>
        <end position="743"/>
    </location>
</feature>
<accession>A0ABM0JJX1</accession>
<feature type="compositionally biased region" description="Basic and acidic residues" evidence="2">
    <location>
        <begin position="1057"/>
        <end position="1069"/>
    </location>
</feature>
<keyword evidence="1" id="KW-0175">Coiled coil</keyword>
<sequence length="1178" mass="129931">MTTEVDVAPPLVPPLDLDITAPPLIMDSIVTDSSNSNNNIYNHTVDQALDGDTADCGKYMDNENDDNNENDNNNDDDEDVDDAHIGDEDDAHDEIFGQRSDSDSEMDSPDDFSAVDSDQIPEAATIRHREPTSESDNKYSAEHTKTVENAQKESNITPAENFNTSETDTEVNQSNAIVQSTIETENENPATNESNPHGTDPSSDSEPAVIAQQDSSAIDTEPSCLSNNSSSDGSNTTVPPAPENFPALGTAVLADKMEDGDVSKQTGLMDSIQGIGLTDLSRLKGLDKADPTVRRLFVRPRVTTRELMSLTIDPDIKAVVDEFLKNNIVGNFIIARVLRENYALFYSWLSTHIQSERNAWAVRLRQALVQAEQHRKDSIDISDLVVHSAARLRHLVQSASNTMFGLPTKGHHHHHHRRGTKSIRSISQRRQGASTTKSVASSSSGVSSNAHSIPNINGRDAKDAKSSTGLYPFSVDMDDKTMATAYQNRKSNFQNRLMAMSRLNERSIAAMAGNKGLTQSSFNVVSVVDTSRVAKNPEAEASVRASESEAETKDDATTSGNGKKPKPNVKIQQNAPPNWRHGGGVHVGKLKKKGNHPFEYNEEEFKALYADGGDETDDVVVGYDEEETDWKQVLRDNIEVLTDICDTLVNDRTECLRLVGVKPNAVASLVEAVSGFVKDRHYSGHNKRKEIERRLGMLEAENKNLQNEMTVLQNTLKEKNNDALNLQRQLDKVENMLKDNMNSKVHKCVGTDDFLSLKTLHKNGHKTRKSPAAFDDKNSNNKGPLTNGVGLKIPVGDMDEAGLRLESKQILRSVPAEQEVKQSGKSTNETPVGNITEKQNINLTAEVDSGMRPTREPSLIEISEEKLKTLKQRARKLEDSLHDAITSMEKLNKVTPHDDSASMHSTTSGSTITSILVKPSRSYMPRHHHHYWKKASLEVNGVAPESARIPKLTVIRRPGFISERRCQSEHPPSITLESEHTSFLEGKSVVQAPSDGSLSHRTPAPHDVPYNTPIPSTNMRNLGDRLNGITPLGVTPVSRISQTVDYTSGEENYFSEDNFRDDELSDTPRRKGKSIAGSNNGGGGGEKWASSSTSTSKRKARVISRFRPTGGGMVAKCLRCQKLFSSVDNHKLACCYHLKGKERLEHYDHCGRLLRVLYAWKCCRQPQDAEGCCYGQHV</sequence>
<organism evidence="3 4">
    <name type="scientific">Aplysia californica</name>
    <name type="common">California sea hare</name>
    <dbReference type="NCBI Taxonomy" id="6500"/>
    <lineage>
        <taxon>Eukaryota</taxon>
        <taxon>Metazoa</taxon>
        <taxon>Spiralia</taxon>
        <taxon>Lophotrochozoa</taxon>
        <taxon>Mollusca</taxon>
        <taxon>Gastropoda</taxon>
        <taxon>Heterobranchia</taxon>
        <taxon>Euthyneura</taxon>
        <taxon>Tectipleura</taxon>
        <taxon>Aplysiida</taxon>
        <taxon>Aplysioidea</taxon>
        <taxon>Aplysiidae</taxon>
        <taxon>Aplysia</taxon>
    </lineage>
</organism>
<name>A0ABM0JJX1_APLCA</name>
<feature type="region of interest" description="Disordered" evidence="2">
    <location>
        <begin position="814"/>
        <end position="833"/>
    </location>
</feature>
<feature type="region of interest" description="Disordered" evidence="2">
    <location>
        <begin position="1051"/>
        <end position="1100"/>
    </location>
</feature>
<feature type="region of interest" description="Disordered" evidence="2">
    <location>
        <begin position="184"/>
        <end position="246"/>
    </location>
</feature>
<feature type="compositionally biased region" description="Basic residues" evidence="2">
    <location>
        <begin position="409"/>
        <end position="421"/>
    </location>
</feature>
<feature type="compositionally biased region" description="Low complexity" evidence="2">
    <location>
        <begin position="432"/>
        <end position="448"/>
    </location>
</feature>
<protein>
    <submittedName>
        <fullName evidence="4">Uncharacterized protein LOC101852615</fullName>
    </submittedName>
</protein>
<feature type="compositionally biased region" description="Basic and acidic residues" evidence="2">
    <location>
        <begin position="546"/>
        <end position="556"/>
    </location>
</feature>
<feature type="coiled-coil region" evidence="1">
    <location>
        <begin position="860"/>
        <end position="887"/>
    </location>
</feature>
<feature type="compositionally biased region" description="Acidic residues" evidence="2">
    <location>
        <begin position="62"/>
        <end position="92"/>
    </location>
</feature>
<feature type="region of interest" description="Disordered" evidence="2">
    <location>
        <begin position="763"/>
        <end position="791"/>
    </location>
</feature>
<feature type="compositionally biased region" description="Polar residues" evidence="2">
    <location>
        <begin position="821"/>
        <end position="833"/>
    </location>
</feature>
<feature type="compositionally biased region" description="Low complexity" evidence="2">
    <location>
        <begin position="223"/>
        <end position="235"/>
    </location>
</feature>
<dbReference type="GeneID" id="101852615"/>
<evidence type="ECO:0000313" key="3">
    <source>
        <dbReference type="Proteomes" id="UP000694888"/>
    </source>
</evidence>
<feature type="region of interest" description="Disordered" evidence="2">
    <location>
        <begin position="406"/>
        <end position="466"/>
    </location>
</feature>
<keyword evidence="3" id="KW-1185">Reference proteome</keyword>
<gene>
    <name evidence="4" type="primary">LOC101852615</name>
</gene>
<evidence type="ECO:0000256" key="2">
    <source>
        <dbReference type="SAM" id="MobiDB-lite"/>
    </source>
</evidence>